<dbReference type="PANTHER" id="PTHR24198:SF165">
    <property type="entry name" value="ANKYRIN REPEAT-CONTAINING PROTEIN-RELATED"/>
    <property type="match status" value="1"/>
</dbReference>
<evidence type="ECO:0000256" key="3">
    <source>
        <dbReference type="PROSITE-ProRule" id="PRU00023"/>
    </source>
</evidence>
<keyword evidence="1" id="KW-0677">Repeat</keyword>
<dbReference type="PROSITE" id="PS50088">
    <property type="entry name" value="ANK_REPEAT"/>
    <property type="match status" value="2"/>
</dbReference>
<dbReference type="Pfam" id="PF12796">
    <property type="entry name" value="Ank_2"/>
    <property type="match status" value="2"/>
</dbReference>
<accession>A0A9P4QTA9</accession>
<sequence>MECWHFEPCTQHFSSQNPPERLHLAALEDNISLLRELLQTGSNKDQISAFGTPLHVAVFANQLDAVKVLVNAGADIEIIHPDHGVTQGDPFENALRMAVRLGRREIFRFLWDVGARHNNGRTKDGPLLGPHFQRSLLELAAMEDHPELVADLLDFSDEWTRTEKDSALGHASMLWSPVSIEGLFNNTRFDDQVLSRSLEMCNFWGSPKSWNGGRYRRNWTRKDSLKQARCVELLLNAHSGSPLNYAKHLCIAALRPWCIETLKLLLRRGVDPNARLEPSQLTALHRAVAIPNGRAWPAEQNSEAVSTLLQSGADPDLSDDKGKTALHRAVVRGGDLGTIRRLLEAGANIGARDKEGTTPMIEVAYSGYYGSFERKKLQTGLCGFQIINNAFDGATRWKCGEVLGRDAHEGGVIYGPAYRVAPSSLHPSNSNNSRPHPSLKFDAQDHRKAKLATRGVHAVSPESYRCIGNVAIGPRTPGQPAISAISGDEH</sequence>
<name>A0A9P4QTA9_9PLEO</name>
<reference evidence="4" key="1">
    <citation type="journal article" date="2020" name="Stud. Mycol.">
        <title>101 Dothideomycetes genomes: a test case for predicting lifestyles and emergence of pathogens.</title>
        <authorList>
            <person name="Haridas S."/>
            <person name="Albert R."/>
            <person name="Binder M."/>
            <person name="Bloem J."/>
            <person name="Labutti K."/>
            <person name="Salamov A."/>
            <person name="Andreopoulos B."/>
            <person name="Baker S."/>
            <person name="Barry K."/>
            <person name="Bills G."/>
            <person name="Bluhm B."/>
            <person name="Cannon C."/>
            <person name="Castanera R."/>
            <person name="Culley D."/>
            <person name="Daum C."/>
            <person name="Ezra D."/>
            <person name="Gonzalez J."/>
            <person name="Henrissat B."/>
            <person name="Kuo A."/>
            <person name="Liang C."/>
            <person name="Lipzen A."/>
            <person name="Lutzoni F."/>
            <person name="Magnuson J."/>
            <person name="Mondo S."/>
            <person name="Nolan M."/>
            <person name="Ohm R."/>
            <person name="Pangilinan J."/>
            <person name="Park H.-J."/>
            <person name="Ramirez L."/>
            <person name="Alfaro M."/>
            <person name="Sun H."/>
            <person name="Tritt A."/>
            <person name="Yoshinaga Y."/>
            <person name="Zwiers L.-H."/>
            <person name="Turgeon B."/>
            <person name="Goodwin S."/>
            <person name="Spatafora J."/>
            <person name="Crous P."/>
            <person name="Grigoriev I."/>
        </authorList>
    </citation>
    <scope>NUCLEOTIDE SEQUENCE</scope>
    <source>
        <strain evidence="4">CBS 125425</strain>
    </source>
</reference>
<gene>
    <name evidence="4" type="ORF">EJ04DRAFT_579799</name>
</gene>
<dbReference type="Proteomes" id="UP000799444">
    <property type="component" value="Unassembled WGS sequence"/>
</dbReference>
<evidence type="ECO:0000256" key="1">
    <source>
        <dbReference type="ARBA" id="ARBA00022737"/>
    </source>
</evidence>
<dbReference type="AlphaFoldDB" id="A0A9P4QTA9"/>
<dbReference type="InterPro" id="IPR036770">
    <property type="entry name" value="Ankyrin_rpt-contain_sf"/>
</dbReference>
<dbReference type="GO" id="GO:0005737">
    <property type="term" value="C:cytoplasm"/>
    <property type="evidence" value="ECO:0007669"/>
    <property type="project" value="TreeGrafter"/>
</dbReference>
<evidence type="ECO:0000256" key="2">
    <source>
        <dbReference type="ARBA" id="ARBA00023043"/>
    </source>
</evidence>
<dbReference type="Gene3D" id="1.25.40.20">
    <property type="entry name" value="Ankyrin repeat-containing domain"/>
    <property type="match status" value="2"/>
</dbReference>
<comment type="caution">
    <text evidence="4">The sequence shown here is derived from an EMBL/GenBank/DDBJ whole genome shotgun (WGS) entry which is preliminary data.</text>
</comment>
<evidence type="ECO:0000313" key="4">
    <source>
        <dbReference type="EMBL" id="KAF2730552.1"/>
    </source>
</evidence>
<dbReference type="SMART" id="SM00248">
    <property type="entry name" value="ANK"/>
    <property type="match status" value="6"/>
</dbReference>
<feature type="repeat" description="ANK" evidence="3">
    <location>
        <begin position="321"/>
        <end position="354"/>
    </location>
</feature>
<dbReference type="EMBL" id="ML996215">
    <property type="protein sequence ID" value="KAF2730552.1"/>
    <property type="molecule type" value="Genomic_DNA"/>
</dbReference>
<dbReference type="InterPro" id="IPR002110">
    <property type="entry name" value="Ankyrin_rpt"/>
</dbReference>
<evidence type="ECO:0000313" key="5">
    <source>
        <dbReference type="Proteomes" id="UP000799444"/>
    </source>
</evidence>
<dbReference type="OrthoDB" id="341259at2759"/>
<organism evidence="4 5">
    <name type="scientific">Polyplosphaeria fusca</name>
    <dbReference type="NCBI Taxonomy" id="682080"/>
    <lineage>
        <taxon>Eukaryota</taxon>
        <taxon>Fungi</taxon>
        <taxon>Dikarya</taxon>
        <taxon>Ascomycota</taxon>
        <taxon>Pezizomycotina</taxon>
        <taxon>Dothideomycetes</taxon>
        <taxon>Pleosporomycetidae</taxon>
        <taxon>Pleosporales</taxon>
        <taxon>Tetraplosphaeriaceae</taxon>
        <taxon>Polyplosphaeria</taxon>
    </lineage>
</organism>
<feature type="repeat" description="ANK" evidence="3">
    <location>
        <begin position="52"/>
        <end position="81"/>
    </location>
</feature>
<dbReference type="PROSITE" id="PS50297">
    <property type="entry name" value="ANK_REP_REGION"/>
    <property type="match status" value="2"/>
</dbReference>
<protein>
    <submittedName>
        <fullName evidence="4">Ankyrin</fullName>
    </submittedName>
</protein>
<dbReference type="PANTHER" id="PTHR24198">
    <property type="entry name" value="ANKYRIN REPEAT AND PROTEIN KINASE DOMAIN-CONTAINING PROTEIN"/>
    <property type="match status" value="1"/>
</dbReference>
<dbReference type="SUPFAM" id="SSF48403">
    <property type="entry name" value="Ankyrin repeat"/>
    <property type="match status" value="1"/>
</dbReference>
<proteinExistence type="predicted"/>
<keyword evidence="2 3" id="KW-0040">ANK repeat</keyword>
<keyword evidence="5" id="KW-1185">Reference proteome</keyword>